<dbReference type="EMBL" id="CADEPM010000001">
    <property type="protein sequence ID" value="CAB3397749.1"/>
    <property type="molecule type" value="Genomic_DNA"/>
</dbReference>
<proteinExistence type="inferred from homology"/>
<keyword evidence="4 8" id="KW-0863">Zinc-finger</keyword>
<protein>
    <recommendedName>
        <fullName evidence="15">DNA-directed RNA polymerase II subunit RPB9</fullName>
    </recommendedName>
</protein>
<comment type="caution">
    <text evidence="13">The sequence shown here is derived from an EMBL/GenBank/DDBJ whole genome shotgun (WGS) entry which is preliminary data.</text>
</comment>
<evidence type="ECO:0000256" key="2">
    <source>
        <dbReference type="ARBA" id="ARBA00022478"/>
    </source>
</evidence>
<dbReference type="Gene3D" id="2.20.25.10">
    <property type="match status" value="2"/>
</dbReference>
<dbReference type="Gene3D" id="1.10.3970.10">
    <property type="entry name" value="BSD domain"/>
    <property type="match status" value="1"/>
</dbReference>
<name>A0A8S1E2C6_9PELO</name>
<feature type="region of interest" description="Disordered" evidence="10">
    <location>
        <begin position="113"/>
        <end position="136"/>
    </location>
</feature>
<keyword evidence="5" id="KW-0862">Zinc</keyword>
<feature type="region of interest" description="Disordered" evidence="10">
    <location>
        <begin position="289"/>
        <end position="316"/>
    </location>
</feature>
<reference evidence="13 14" key="1">
    <citation type="submission" date="2020-04" db="EMBL/GenBank/DDBJ databases">
        <authorList>
            <person name="Laetsch R D."/>
            <person name="Stevens L."/>
            <person name="Kumar S."/>
            <person name="Blaxter L. M."/>
        </authorList>
    </citation>
    <scope>NUCLEOTIDE SEQUENCE [LARGE SCALE GENOMIC DNA]</scope>
</reference>
<evidence type="ECO:0000256" key="9">
    <source>
        <dbReference type="RuleBase" id="RU003474"/>
    </source>
</evidence>
<keyword evidence="7" id="KW-0539">Nucleus</keyword>
<dbReference type="SMART" id="SM00440">
    <property type="entry name" value="ZnF_C2C2"/>
    <property type="match status" value="1"/>
</dbReference>
<dbReference type="InterPro" id="IPR035925">
    <property type="entry name" value="BSD_dom_sf"/>
</dbReference>
<dbReference type="Pfam" id="PF03909">
    <property type="entry name" value="BSD"/>
    <property type="match status" value="1"/>
</dbReference>
<dbReference type="PANTHER" id="PTHR11239">
    <property type="entry name" value="DNA-DIRECTED RNA POLYMERASE"/>
    <property type="match status" value="1"/>
</dbReference>
<dbReference type="GO" id="GO:0006367">
    <property type="term" value="P:transcription initiation at RNA polymerase II promoter"/>
    <property type="evidence" value="ECO:0007669"/>
    <property type="project" value="TreeGrafter"/>
</dbReference>
<dbReference type="PROSITE" id="PS51133">
    <property type="entry name" value="ZF_TFIIS_2"/>
    <property type="match status" value="1"/>
</dbReference>
<accession>A0A8S1E2C6</accession>
<organism evidence="13 14">
    <name type="scientific">Caenorhabditis bovis</name>
    <dbReference type="NCBI Taxonomy" id="2654633"/>
    <lineage>
        <taxon>Eukaryota</taxon>
        <taxon>Metazoa</taxon>
        <taxon>Ecdysozoa</taxon>
        <taxon>Nematoda</taxon>
        <taxon>Chromadorea</taxon>
        <taxon>Rhabditida</taxon>
        <taxon>Rhabditina</taxon>
        <taxon>Rhabditomorpha</taxon>
        <taxon>Rhabditoidea</taxon>
        <taxon>Rhabditidae</taxon>
        <taxon>Peloderinae</taxon>
        <taxon>Caenorhabditis</taxon>
    </lineage>
</organism>
<dbReference type="InterPro" id="IPR034012">
    <property type="entry name" value="Zn_ribbon_RPB9_C"/>
</dbReference>
<comment type="subcellular location">
    <subcellularLocation>
        <location evidence="1">Nucleus</location>
        <location evidence="1">Nucleolus</location>
    </subcellularLocation>
</comment>
<dbReference type="FunFam" id="2.20.25.10:FF:000004">
    <property type="entry name" value="DNA-directed RNA polymerase subunit"/>
    <property type="match status" value="1"/>
</dbReference>
<dbReference type="GO" id="GO:0003676">
    <property type="term" value="F:nucleic acid binding"/>
    <property type="evidence" value="ECO:0007669"/>
    <property type="project" value="InterPro"/>
</dbReference>
<comment type="similarity">
    <text evidence="9">Belongs to the archaeal rpoM/eukaryotic RPA12/RPB9/RPC11 RNA polymerase family.</text>
</comment>
<dbReference type="InterPro" id="IPR005607">
    <property type="entry name" value="BSD_dom"/>
</dbReference>
<dbReference type="FunFam" id="2.20.25.10:FF:000009">
    <property type="entry name" value="DNA-directed RNA polymerase subunit"/>
    <property type="match status" value="1"/>
</dbReference>
<feature type="domain" description="BSD" evidence="11">
    <location>
        <begin position="210"/>
        <end position="262"/>
    </location>
</feature>
<evidence type="ECO:0000259" key="11">
    <source>
        <dbReference type="PROSITE" id="PS50858"/>
    </source>
</evidence>
<dbReference type="GO" id="GO:0005730">
    <property type="term" value="C:nucleolus"/>
    <property type="evidence" value="ECO:0007669"/>
    <property type="project" value="UniProtKB-SubCell"/>
</dbReference>
<dbReference type="SMART" id="SM00661">
    <property type="entry name" value="RPOL9"/>
    <property type="match status" value="1"/>
</dbReference>
<dbReference type="CDD" id="cd10508">
    <property type="entry name" value="Zn-ribbon_RPB9"/>
    <property type="match status" value="1"/>
</dbReference>
<evidence type="ECO:0000256" key="1">
    <source>
        <dbReference type="ARBA" id="ARBA00004604"/>
    </source>
</evidence>
<dbReference type="GO" id="GO:0001193">
    <property type="term" value="P:maintenance of transcriptional fidelity during transcription elongation by RNA polymerase II"/>
    <property type="evidence" value="ECO:0007669"/>
    <property type="project" value="TreeGrafter"/>
</dbReference>
<gene>
    <name evidence="13" type="ORF">CBOVIS_LOCUS1117</name>
</gene>
<dbReference type="SMART" id="SM00751">
    <property type="entry name" value="BSD"/>
    <property type="match status" value="1"/>
</dbReference>
<dbReference type="SUPFAM" id="SSF140383">
    <property type="entry name" value="BSD domain-like"/>
    <property type="match status" value="1"/>
</dbReference>
<keyword evidence="6 9" id="KW-0804">Transcription</keyword>
<dbReference type="GO" id="GO:0003899">
    <property type="term" value="F:DNA-directed RNA polymerase activity"/>
    <property type="evidence" value="ECO:0007669"/>
    <property type="project" value="InterPro"/>
</dbReference>
<dbReference type="GO" id="GO:0006283">
    <property type="term" value="P:transcription-coupled nucleotide-excision repair"/>
    <property type="evidence" value="ECO:0007669"/>
    <property type="project" value="TreeGrafter"/>
</dbReference>
<dbReference type="OrthoDB" id="282270at2759"/>
<evidence type="ECO:0000256" key="7">
    <source>
        <dbReference type="ARBA" id="ARBA00023242"/>
    </source>
</evidence>
<evidence type="ECO:0000259" key="12">
    <source>
        <dbReference type="PROSITE" id="PS51133"/>
    </source>
</evidence>
<dbReference type="PROSITE" id="PS50858">
    <property type="entry name" value="BSD"/>
    <property type="match status" value="1"/>
</dbReference>
<evidence type="ECO:0000256" key="8">
    <source>
        <dbReference type="PROSITE-ProRule" id="PRU00472"/>
    </source>
</evidence>
<evidence type="ECO:0000256" key="5">
    <source>
        <dbReference type="ARBA" id="ARBA00022833"/>
    </source>
</evidence>
<feature type="compositionally biased region" description="Low complexity" evidence="10">
    <location>
        <begin position="295"/>
        <end position="307"/>
    </location>
</feature>
<evidence type="ECO:0000313" key="14">
    <source>
        <dbReference type="Proteomes" id="UP000494206"/>
    </source>
</evidence>
<dbReference type="Proteomes" id="UP000494206">
    <property type="component" value="Unassembled WGS sequence"/>
</dbReference>
<dbReference type="InterPro" id="IPR001222">
    <property type="entry name" value="Znf_TFIIS"/>
</dbReference>
<evidence type="ECO:0000256" key="4">
    <source>
        <dbReference type="ARBA" id="ARBA00022771"/>
    </source>
</evidence>
<dbReference type="AlphaFoldDB" id="A0A8S1E2C6"/>
<evidence type="ECO:0008006" key="15">
    <source>
        <dbReference type="Google" id="ProtNLM"/>
    </source>
</evidence>
<dbReference type="PANTHER" id="PTHR11239:SF1">
    <property type="entry name" value="DNA-DIRECTED RNA POLYMERASE II SUBUNIT RPB9"/>
    <property type="match status" value="1"/>
</dbReference>
<dbReference type="InterPro" id="IPR001529">
    <property type="entry name" value="Zn_ribbon_RPB9"/>
</dbReference>
<feature type="domain" description="TFIIS-type" evidence="12">
    <location>
        <begin position="392"/>
        <end position="434"/>
    </location>
</feature>
<keyword evidence="14" id="KW-1185">Reference proteome</keyword>
<dbReference type="GO" id="GO:0005665">
    <property type="term" value="C:RNA polymerase II, core complex"/>
    <property type="evidence" value="ECO:0007669"/>
    <property type="project" value="TreeGrafter"/>
</dbReference>
<dbReference type="InterPro" id="IPR012164">
    <property type="entry name" value="Rpa12/Rpb9/Rpc10/TFS"/>
</dbReference>
<sequence length="435" mass="48551">MSERKSEETADKNPKKEEGGDNGDSLASGFGLFGASASSWLNQGSSWGASFLNNAKEKTMTTLDLVKKDLNDLSQAVTAEVNDLASAAKEGLGTAANVVKQQAQTIESLLTPVEEEKPVPGEAEGNAPEVKPEEHKSPFGWMTKIVDTVSDTVKNLAMEETTEGEEQYTETIKPKQVRKICISQIKLSEIQTNLDTYLIEPKKSEFYERWLSKFRLDEYDGEINILLANNPALRQIFAKIVPSQISHDTFWLRYFFAIEVAELEAEMNNSTLSEALNIDTSVKKEKKVAEEVSKKSSPSSDGSAVVVEEPTSPSQMSGPGFVGIKFCPECNNMLYPRENKEERVLMYMCRNCEHKELSDNPCIYVNKLVHEIDELTQIVADIIHDPTLPKTEDHPCPKCGGTLAVFFQAQTKKAEEEMRLYYVCAVPGCQHRWTE</sequence>
<dbReference type="InterPro" id="IPR019761">
    <property type="entry name" value="DNA-dir_RNA_pol-M_15_CS"/>
</dbReference>
<evidence type="ECO:0000313" key="13">
    <source>
        <dbReference type="EMBL" id="CAB3397749.1"/>
    </source>
</evidence>
<feature type="compositionally biased region" description="Basic and acidic residues" evidence="10">
    <location>
        <begin position="1"/>
        <end position="19"/>
    </location>
</feature>
<keyword evidence="3 9" id="KW-0479">Metal-binding</keyword>
<dbReference type="Pfam" id="PF01096">
    <property type="entry name" value="Zn_ribbon_TFIIS"/>
    <property type="match status" value="1"/>
</dbReference>
<keyword evidence="2 9" id="KW-0240">DNA-directed RNA polymerase</keyword>
<dbReference type="GO" id="GO:0008270">
    <property type="term" value="F:zinc ion binding"/>
    <property type="evidence" value="ECO:0007669"/>
    <property type="project" value="UniProtKB-KW"/>
</dbReference>
<evidence type="ECO:0000256" key="6">
    <source>
        <dbReference type="ARBA" id="ARBA00023163"/>
    </source>
</evidence>
<evidence type="ECO:0000256" key="3">
    <source>
        <dbReference type="ARBA" id="ARBA00022723"/>
    </source>
</evidence>
<dbReference type="Pfam" id="PF02150">
    <property type="entry name" value="Zn_ribbon_RPB9"/>
    <property type="match status" value="1"/>
</dbReference>
<feature type="region of interest" description="Disordered" evidence="10">
    <location>
        <begin position="1"/>
        <end position="28"/>
    </location>
</feature>
<evidence type="ECO:0000256" key="10">
    <source>
        <dbReference type="SAM" id="MobiDB-lite"/>
    </source>
</evidence>
<dbReference type="SUPFAM" id="SSF57783">
    <property type="entry name" value="Zinc beta-ribbon"/>
    <property type="match status" value="2"/>
</dbReference>
<dbReference type="PROSITE" id="PS01030">
    <property type="entry name" value="RNA_POL_M_15KD"/>
    <property type="match status" value="1"/>
</dbReference>